<organism evidence="1 2">
    <name type="scientific">Dubosiella muris</name>
    <dbReference type="NCBI Taxonomy" id="3038133"/>
    <lineage>
        <taxon>Bacteria</taxon>
        <taxon>Bacillati</taxon>
        <taxon>Bacillota</taxon>
        <taxon>Erysipelotrichia</taxon>
        <taxon>Erysipelotrichales</taxon>
        <taxon>Erysipelotrichaceae</taxon>
        <taxon>Dubosiella</taxon>
    </lineage>
</organism>
<comment type="caution">
    <text evidence="1">The sequence shown here is derived from an EMBL/GenBank/DDBJ whole genome shotgun (WGS) entry which is preliminary data.</text>
</comment>
<name>A0AC61R3Y9_9FIRM</name>
<protein>
    <submittedName>
        <fullName evidence="1">VanZ family protein</fullName>
    </submittedName>
</protein>
<dbReference type="EMBL" id="SRYG01000041">
    <property type="protein sequence ID" value="TGY64428.1"/>
    <property type="molecule type" value="Genomic_DNA"/>
</dbReference>
<accession>A0AC61R3Y9</accession>
<evidence type="ECO:0000313" key="1">
    <source>
        <dbReference type="EMBL" id="TGY64428.1"/>
    </source>
</evidence>
<reference evidence="1" key="1">
    <citation type="submission" date="2019-04" db="EMBL/GenBank/DDBJ databases">
        <title>Microbes associate with the intestines of laboratory mice.</title>
        <authorList>
            <person name="Navarre W."/>
            <person name="Wong E."/>
            <person name="Huang K."/>
            <person name="Tropini C."/>
            <person name="Ng K."/>
            <person name="Yu B."/>
        </authorList>
    </citation>
    <scope>NUCLEOTIDE SEQUENCE</scope>
    <source>
        <strain evidence="1">NM09_H32</strain>
    </source>
</reference>
<sequence>MHNDLWVAYEFAASMAPWLAWLAFQRRRNLPITNPTYYLLVTFAVYVIAVFHFTQAGTLYDLLNPAFVWETNSINWHPFSTGISAVGYLLNVALFVPFGFLVPWLWRKMDRWILVVPAGTLFSLFIELSQLFNDRITDVDDLIMNTLGVAIGYALFCGWRALRGRLGKPLPVFTLPTRTLVSSILILYFGRFLFFDETFIS</sequence>
<dbReference type="Proteomes" id="UP000308836">
    <property type="component" value="Unassembled WGS sequence"/>
</dbReference>
<proteinExistence type="predicted"/>
<gene>
    <name evidence="1" type="ORF">E5336_12070</name>
</gene>
<evidence type="ECO:0000313" key="2">
    <source>
        <dbReference type="Proteomes" id="UP000308836"/>
    </source>
</evidence>
<keyword evidence="2" id="KW-1185">Reference proteome</keyword>